<gene>
    <name evidence="2" type="ORF">E5J99_04245</name>
</gene>
<reference evidence="2 3" key="1">
    <citation type="submission" date="2019-04" db="EMBL/GenBank/DDBJ databases">
        <authorList>
            <person name="Feng G."/>
            <person name="Zhang J."/>
            <person name="Zhu H."/>
        </authorList>
    </citation>
    <scope>NUCLEOTIDE SEQUENCE [LARGE SCALE GENOMIC DNA]</scope>
    <source>
        <strain evidence="2 3">JCM 17223</strain>
    </source>
</reference>
<evidence type="ECO:0000256" key="1">
    <source>
        <dbReference type="SAM" id="Phobius"/>
    </source>
</evidence>
<keyword evidence="3" id="KW-1185">Reference proteome</keyword>
<dbReference type="EMBL" id="SRLD01000005">
    <property type="protein sequence ID" value="TGE18960.1"/>
    <property type="molecule type" value="Genomic_DNA"/>
</dbReference>
<keyword evidence="1" id="KW-1133">Transmembrane helix</keyword>
<sequence>MNESPLLKTVVTYGLVLGCSLCLYTTLMWLTRLDTVYLATGQYLDVAVVALPVGVLAAAINQQRRRAYLPGWQRVGLALGVAIVAELVYRPYLALHHNWLNPEWFSFVLALEQAELLAAGRSAAAIAAELARLQAAHARQTGVFSGFWISAVVLPALVALLTLPFLRNRPKGVVEQ</sequence>
<protein>
    <recommendedName>
        <fullName evidence="4">DUF4199 domain-containing protein</fullName>
    </recommendedName>
</protein>
<evidence type="ECO:0000313" key="2">
    <source>
        <dbReference type="EMBL" id="TGE18960.1"/>
    </source>
</evidence>
<keyword evidence="1" id="KW-0812">Transmembrane</keyword>
<dbReference type="Proteomes" id="UP000297739">
    <property type="component" value="Unassembled WGS sequence"/>
</dbReference>
<organism evidence="2 3">
    <name type="scientific">Hymenobacter elongatus</name>
    <dbReference type="NCBI Taxonomy" id="877208"/>
    <lineage>
        <taxon>Bacteria</taxon>
        <taxon>Pseudomonadati</taxon>
        <taxon>Bacteroidota</taxon>
        <taxon>Cytophagia</taxon>
        <taxon>Cytophagales</taxon>
        <taxon>Hymenobacteraceae</taxon>
        <taxon>Hymenobacter</taxon>
    </lineage>
</organism>
<keyword evidence="1" id="KW-0472">Membrane</keyword>
<dbReference type="AlphaFoldDB" id="A0A4Z0PPY1"/>
<accession>A0A4Z0PPY1</accession>
<dbReference type="OrthoDB" id="1122768at2"/>
<feature type="transmembrane region" description="Helical" evidence="1">
    <location>
        <begin position="147"/>
        <end position="166"/>
    </location>
</feature>
<feature type="transmembrane region" description="Helical" evidence="1">
    <location>
        <begin position="42"/>
        <end position="60"/>
    </location>
</feature>
<evidence type="ECO:0000313" key="3">
    <source>
        <dbReference type="Proteomes" id="UP000297739"/>
    </source>
</evidence>
<comment type="caution">
    <text evidence="2">The sequence shown here is derived from an EMBL/GenBank/DDBJ whole genome shotgun (WGS) entry which is preliminary data.</text>
</comment>
<feature type="transmembrane region" description="Helical" evidence="1">
    <location>
        <begin position="12"/>
        <end position="30"/>
    </location>
</feature>
<dbReference type="RefSeq" id="WP_135496472.1">
    <property type="nucleotide sequence ID" value="NZ_SRLD01000005.1"/>
</dbReference>
<evidence type="ECO:0008006" key="4">
    <source>
        <dbReference type="Google" id="ProtNLM"/>
    </source>
</evidence>
<name>A0A4Z0PPY1_9BACT</name>
<proteinExistence type="predicted"/>